<dbReference type="Pfam" id="PF04983">
    <property type="entry name" value="RNA_pol_Rpb1_3"/>
    <property type="match status" value="1"/>
</dbReference>
<dbReference type="InterPro" id="IPR007080">
    <property type="entry name" value="RNA_pol_Rpb1_1"/>
</dbReference>
<keyword evidence="2 7" id="KW-0808">Transferase</keyword>
<feature type="binding site" evidence="7">
    <location>
        <position position="539"/>
    </location>
    <ligand>
        <name>Mg(2+)</name>
        <dbReference type="ChEBI" id="CHEBI:18420"/>
    </ligand>
</feature>
<feature type="binding site" evidence="7">
    <location>
        <position position="541"/>
    </location>
    <ligand>
        <name>Mg(2+)</name>
        <dbReference type="ChEBI" id="CHEBI:18420"/>
    </ligand>
</feature>
<dbReference type="InterPro" id="IPR006592">
    <property type="entry name" value="RNA_pol_N"/>
</dbReference>
<dbReference type="Gene3D" id="2.40.40.20">
    <property type="match status" value="1"/>
</dbReference>
<keyword evidence="1 7" id="KW-0240">DNA-directed RNA polymerase</keyword>
<dbReference type="PANTHER" id="PTHR19376:SF54">
    <property type="entry name" value="DNA-DIRECTED RNA POLYMERASE SUBUNIT BETA"/>
    <property type="match status" value="1"/>
</dbReference>
<evidence type="ECO:0000256" key="2">
    <source>
        <dbReference type="ARBA" id="ARBA00022679"/>
    </source>
</evidence>
<dbReference type="GO" id="GO:0003899">
    <property type="term" value="F:DNA-directed RNA polymerase activity"/>
    <property type="evidence" value="ECO:0007669"/>
    <property type="project" value="UniProtKB-UniRule"/>
</dbReference>
<dbReference type="PATRIC" id="fig|1619112.3.peg.496"/>
<organism evidence="11 12">
    <name type="scientific">candidate division WWE3 bacterium GW2011_GWB1_41_6</name>
    <dbReference type="NCBI Taxonomy" id="1619112"/>
    <lineage>
        <taxon>Bacteria</taxon>
        <taxon>Katanobacteria</taxon>
    </lineage>
</organism>
<dbReference type="InterPro" id="IPR007066">
    <property type="entry name" value="RNA_pol_Rpb1_3"/>
</dbReference>
<feature type="coiled-coil region" evidence="9">
    <location>
        <begin position="151"/>
        <end position="227"/>
    </location>
</feature>
<evidence type="ECO:0000313" key="11">
    <source>
        <dbReference type="EMBL" id="KKS16853.1"/>
    </source>
</evidence>
<reference evidence="11 12" key="1">
    <citation type="journal article" date="2015" name="Nature">
        <title>rRNA introns, odd ribosomes, and small enigmatic genomes across a large radiation of phyla.</title>
        <authorList>
            <person name="Brown C.T."/>
            <person name="Hug L.A."/>
            <person name="Thomas B.C."/>
            <person name="Sharon I."/>
            <person name="Castelle C.J."/>
            <person name="Singh A."/>
            <person name="Wilkins M.J."/>
            <person name="Williams K.H."/>
            <person name="Banfield J.F."/>
        </authorList>
    </citation>
    <scope>NUCLEOTIDE SEQUENCE [LARGE SCALE GENOMIC DNA]</scope>
</reference>
<sequence length="1226" mass="137264">MKYLNELKNFDAIRIYLAAPEEMLSWSFGEVTKPETINYRTFKAEKDGLFDEKIFGPVKNYECYCGKYKGIRYKGVICDKCGVEVTHSRVRRERMGHINLASPVAHVWFFRGIPSKMALLMDISPRSIESVIYFSSFIITQIDGTKKAQAISEVEKDLEKSKRIVEKERDNETKDMEKEIEKLSKKTNDLVAQEEALKLKQKIQTLYTTYERKMEEQERTYRLIQRKVESVELYSVLSDNEYLNLANYLDMFTRAGIGAEAVEGILGTLDLNALATQLREDLEVAKGQKASKLAKRLKVVEQFRKASIDPQRMIFDVVPVIPPDLRPLVQLEGGRFASSDLNELYRRLINRNNRLKRLLDLGAPEIIVRNEKRMLQESVDALFDSSKQRQRTRVTRGKKELRSLADMLKGKQGIFRLNLLGKRVDYSGRAVIINGPNLKLNECGLPKEMALELFKPFVLREILSRGYAPNVKSARYFLDGRSAEVWDILEDLVKDHPVMLNRAPTLWRLGIQAFYPKLIEGNSIRLHLAVTSGFNADFDGDQMAVHLPLSEAAKDEARNKMISTNNLLNPSDSSPMSVPTKIMLFGTYYMTAIDDKLPEYDGVFTDTDELLYFYEVYKDTKLLLRQRVKVRINGEIVITTPGRVLFNEIIPENFGFINKEMPKSGIKSLLAQAFEQEPNEVIVKLIDDLKDLGLHYGTISGQSVALSDIKIPEQHDAIIEKGREAVREIDKNFRRGLITKAEAQRLTEDAWNQVTAEIDQAVWDSLPEDNPVKVVVKSGSTRASRDQVKQIAGIKGLISDPTGKIVQLPILGNYKTGLSGLEYFVSARGARKGLVDKGLKTADAGYLTRRLVDVSQDVLVREEDCETTKGREVRTDETTVLQKFGDRVLGRYLAQDIKKGNKIVVKAGTLITVDEVEAIEKSGVSKVLIRSPLSCETRRGICQKCYGVDLVTRKEVQIGTAAGVAAAQSIGEPGTQLTLRTFHTGGIAGKDITQGLPRVEEIVEARAPKNLSIMSEITGMVKISTSGDERKITVIATDKSEDMQTVEYLVDPVAEIMVQDGQLIAKGEKLTAGHLDLTDLLRTVGVEETKRYIINEIQKVYSSQGVSLNDKHIEVIVKQMFNNVRIEDRGDTELLAGEIVTKASYEEENERVLAAGGMPATAKVQLLGITKASLNTDSFLSAASFIQTSNVLTDAAASGRVDKLLGLKENVIIGRLIPTGADAKLD</sequence>
<comment type="cofactor">
    <cofactor evidence="7">
        <name>Zn(2+)</name>
        <dbReference type="ChEBI" id="CHEBI:29105"/>
    </cofactor>
    <text evidence="7">Binds 2 Zn(2+) ions per subunit.</text>
</comment>
<keyword evidence="4 7" id="KW-0479">Metal-binding</keyword>
<dbReference type="NCBIfam" id="TIGR02386">
    <property type="entry name" value="rpoC_TIGR"/>
    <property type="match status" value="1"/>
</dbReference>
<feature type="binding site" evidence="7">
    <location>
        <position position="78"/>
    </location>
    <ligand>
        <name>Zn(2+)</name>
        <dbReference type="ChEBI" id="CHEBI:29105"/>
        <label>1</label>
    </ligand>
</feature>
<dbReference type="AlphaFoldDB" id="A0A0G0ZUY2"/>
<dbReference type="GO" id="GO:0006351">
    <property type="term" value="P:DNA-templated transcription"/>
    <property type="evidence" value="ECO:0007669"/>
    <property type="project" value="UniProtKB-UniRule"/>
</dbReference>
<evidence type="ECO:0000259" key="10">
    <source>
        <dbReference type="SMART" id="SM00663"/>
    </source>
</evidence>
<dbReference type="Gene3D" id="1.10.150.390">
    <property type="match status" value="1"/>
</dbReference>
<dbReference type="Gene3D" id="1.10.40.90">
    <property type="match status" value="1"/>
</dbReference>
<dbReference type="Gene3D" id="4.10.860.120">
    <property type="entry name" value="RNA polymerase II, clamp domain"/>
    <property type="match status" value="1"/>
</dbReference>
<evidence type="ECO:0000256" key="5">
    <source>
        <dbReference type="ARBA" id="ARBA00023163"/>
    </source>
</evidence>
<feature type="binding site" evidence="7">
    <location>
        <position position="865"/>
    </location>
    <ligand>
        <name>Zn(2+)</name>
        <dbReference type="ChEBI" id="CHEBI:29105"/>
        <label>2</label>
    </ligand>
</feature>
<dbReference type="InterPro" id="IPR045867">
    <property type="entry name" value="DNA-dir_RpoC_beta_prime"/>
</dbReference>
<dbReference type="Gene3D" id="2.40.50.100">
    <property type="match status" value="1"/>
</dbReference>
<dbReference type="CDD" id="cd02655">
    <property type="entry name" value="RNAP_beta'_C"/>
    <property type="match status" value="1"/>
</dbReference>
<feature type="binding site" evidence="7">
    <location>
        <position position="537"/>
    </location>
    <ligand>
        <name>Mg(2+)</name>
        <dbReference type="ChEBI" id="CHEBI:18420"/>
    </ligand>
</feature>
<feature type="domain" description="RNA polymerase N-terminal" evidence="10">
    <location>
        <begin position="311"/>
        <end position="591"/>
    </location>
</feature>
<evidence type="ECO:0000256" key="9">
    <source>
        <dbReference type="SAM" id="Coils"/>
    </source>
</evidence>
<comment type="caution">
    <text evidence="11">The sequence shown here is derived from an EMBL/GenBank/DDBJ whole genome shotgun (WGS) entry which is preliminary data.</text>
</comment>
<evidence type="ECO:0000256" key="7">
    <source>
        <dbReference type="HAMAP-Rule" id="MF_01322"/>
    </source>
</evidence>
<gene>
    <name evidence="7" type="primary">rpoC</name>
    <name evidence="11" type="ORF">UU72_C0011G0003</name>
</gene>
<keyword evidence="3 7" id="KW-0548">Nucleotidyltransferase</keyword>
<dbReference type="InterPro" id="IPR042102">
    <property type="entry name" value="RNA_pol_Rpb1_3_sf"/>
</dbReference>
<feature type="binding site" evidence="7">
    <location>
        <position position="935"/>
    </location>
    <ligand>
        <name>Zn(2+)</name>
        <dbReference type="ChEBI" id="CHEBI:29105"/>
        <label>2</label>
    </ligand>
</feature>
<evidence type="ECO:0000256" key="6">
    <source>
        <dbReference type="ARBA" id="ARBA00048552"/>
    </source>
</evidence>
<dbReference type="Pfam" id="PF04998">
    <property type="entry name" value="RNA_pol_Rpb1_5"/>
    <property type="match status" value="1"/>
</dbReference>
<dbReference type="CDD" id="cd01609">
    <property type="entry name" value="RNAP_beta'_N"/>
    <property type="match status" value="1"/>
</dbReference>
<evidence type="ECO:0000313" key="12">
    <source>
        <dbReference type="Proteomes" id="UP000034163"/>
    </source>
</evidence>
<comment type="function">
    <text evidence="7 8">DNA-dependent RNA polymerase catalyzes the transcription of DNA into RNA using the four ribonucleoside triphosphates as substrates.</text>
</comment>
<accession>A0A0G0ZUY2</accession>
<dbReference type="Gene3D" id="1.10.274.100">
    <property type="entry name" value="RNA polymerase Rpb1, domain 3"/>
    <property type="match status" value="2"/>
</dbReference>
<keyword evidence="9" id="KW-0175">Coiled coil</keyword>
<name>A0A0G0ZUY2_UNCKA</name>
<evidence type="ECO:0000256" key="4">
    <source>
        <dbReference type="ARBA" id="ARBA00022723"/>
    </source>
</evidence>
<dbReference type="Proteomes" id="UP000034163">
    <property type="component" value="Unassembled WGS sequence"/>
</dbReference>
<dbReference type="Gene3D" id="1.10.1790.20">
    <property type="match status" value="1"/>
</dbReference>
<dbReference type="HAMAP" id="MF_01322">
    <property type="entry name" value="RNApol_bact_RpoC"/>
    <property type="match status" value="1"/>
</dbReference>
<dbReference type="InterPro" id="IPR012754">
    <property type="entry name" value="DNA-dir_RpoC_beta_prime_bact"/>
</dbReference>
<feature type="binding site" evidence="7">
    <location>
        <position position="942"/>
    </location>
    <ligand>
        <name>Zn(2+)</name>
        <dbReference type="ChEBI" id="CHEBI:29105"/>
        <label>2</label>
    </ligand>
</feature>
<comment type="similarity">
    <text evidence="7 8">Belongs to the RNA polymerase beta' chain family.</text>
</comment>
<dbReference type="InterPro" id="IPR007081">
    <property type="entry name" value="RNA_pol_Rpb1_5"/>
</dbReference>
<dbReference type="InterPro" id="IPR000722">
    <property type="entry name" value="RNA_pol_asu"/>
</dbReference>
<dbReference type="GO" id="GO:0008270">
    <property type="term" value="F:zinc ion binding"/>
    <property type="evidence" value="ECO:0007669"/>
    <property type="project" value="UniProtKB-UniRule"/>
</dbReference>
<dbReference type="SMART" id="SM00663">
    <property type="entry name" value="RPOLA_N"/>
    <property type="match status" value="1"/>
</dbReference>
<proteinExistence type="inferred from homology"/>
<dbReference type="EMBL" id="LCBS01000011">
    <property type="protein sequence ID" value="KKS16853.1"/>
    <property type="molecule type" value="Genomic_DNA"/>
</dbReference>
<dbReference type="SUPFAM" id="SSF64484">
    <property type="entry name" value="beta and beta-prime subunits of DNA dependent RNA-polymerase"/>
    <property type="match status" value="1"/>
</dbReference>
<evidence type="ECO:0000256" key="1">
    <source>
        <dbReference type="ARBA" id="ARBA00022478"/>
    </source>
</evidence>
<evidence type="ECO:0000256" key="8">
    <source>
        <dbReference type="RuleBase" id="RU004279"/>
    </source>
</evidence>
<protein>
    <recommendedName>
        <fullName evidence="7">DNA-directed RNA polymerase subunit beta'</fullName>
        <shortName evidence="7">RNAP subunit beta'</shortName>
        <ecNumber evidence="7">2.7.7.6</ecNumber>
    </recommendedName>
    <alternativeName>
        <fullName evidence="7">RNA polymerase subunit beta'</fullName>
    </alternativeName>
    <alternativeName>
        <fullName evidence="7">Transcriptase subunit beta'</fullName>
    </alternativeName>
</protein>
<dbReference type="EC" id="2.7.7.6" evidence="7"/>
<feature type="binding site" evidence="7">
    <location>
        <position position="65"/>
    </location>
    <ligand>
        <name>Zn(2+)</name>
        <dbReference type="ChEBI" id="CHEBI:29105"/>
        <label>1</label>
    </ligand>
</feature>
<feature type="binding site" evidence="7">
    <location>
        <position position="81"/>
    </location>
    <ligand>
        <name>Zn(2+)</name>
        <dbReference type="ChEBI" id="CHEBI:29105"/>
        <label>1</label>
    </ligand>
</feature>
<dbReference type="Pfam" id="PF04997">
    <property type="entry name" value="RNA_pol_Rpb1_1"/>
    <property type="match status" value="1"/>
</dbReference>
<keyword evidence="5 7" id="KW-0804">Transcription</keyword>
<comment type="catalytic activity">
    <reaction evidence="6 7 8">
        <text>RNA(n) + a ribonucleoside 5'-triphosphate = RNA(n+1) + diphosphate</text>
        <dbReference type="Rhea" id="RHEA:21248"/>
        <dbReference type="Rhea" id="RHEA-COMP:14527"/>
        <dbReference type="Rhea" id="RHEA-COMP:17342"/>
        <dbReference type="ChEBI" id="CHEBI:33019"/>
        <dbReference type="ChEBI" id="CHEBI:61557"/>
        <dbReference type="ChEBI" id="CHEBI:140395"/>
        <dbReference type="EC" id="2.7.7.6"/>
    </reaction>
</comment>
<keyword evidence="7" id="KW-0862">Zinc</keyword>
<comment type="subunit">
    <text evidence="7">The RNAP catalytic core consists of 2 alpha, 1 beta, 1 beta' and 1 omega subunit. When a sigma factor is associated with the core the holoenzyme is formed, which can initiate transcription.</text>
</comment>
<comment type="cofactor">
    <cofactor evidence="7">
        <name>Mg(2+)</name>
        <dbReference type="ChEBI" id="CHEBI:18420"/>
    </cofactor>
    <text evidence="7">Binds 1 Mg(2+) ion per subunit.</text>
</comment>
<dbReference type="GO" id="GO:0000287">
    <property type="term" value="F:magnesium ion binding"/>
    <property type="evidence" value="ECO:0007669"/>
    <property type="project" value="UniProtKB-UniRule"/>
</dbReference>
<dbReference type="PANTHER" id="PTHR19376">
    <property type="entry name" value="DNA-DIRECTED RNA POLYMERASE"/>
    <property type="match status" value="1"/>
</dbReference>
<dbReference type="Pfam" id="PF00623">
    <property type="entry name" value="RNA_pol_Rpb1_2"/>
    <property type="match status" value="2"/>
</dbReference>
<feature type="binding site" evidence="7">
    <location>
        <position position="63"/>
    </location>
    <ligand>
        <name>Zn(2+)</name>
        <dbReference type="ChEBI" id="CHEBI:29105"/>
        <label>1</label>
    </ligand>
</feature>
<dbReference type="GO" id="GO:0003677">
    <property type="term" value="F:DNA binding"/>
    <property type="evidence" value="ECO:0007669"/>
    <property type="project" value="UniProtKB-UniRule"/>
</dbReference>
<evidence type="ECO:0000256" key="3">
    <source>
        <dbReference type="ARBA" id="ARBA00022695"/>
    </source>
</evidence>
<dbReference type="Gene3D" id="1.10.132.30">
    <property type="match status" value="1"/>
</dbReference>
<feature type="binding site" evidence="7">
    <location>
        <position position="945"/>
    </location>
    <ligand>
        <name>Zn(2+)</name>
        <dbReference type="ChEBI" id="CHEBI:29105"/>
        <label>2</label>
    </ligand>
</feature>
<keyword evidence="7" id="KW-0460">Magnesium</keyword>
<dbReference type="GO" id="GO:0000428">
    <property type="term" value="C:DNA-directed RNA polymerase complex"/>
    <property type="evidence" value="ECO:0007669"/>
    <property type="project" value="UniProtKB-KW"/>
</dbReference>
<dbReference type="InterPro" id="IPR038120">
    <property type="entry name" value="Rpb1_funnel_sf"/>
</dbReference>
<dbReference type="InterPro" id="IPR044893">
    <property type="entry name" value="RNA_pol_Rpb1_clamp_domain"/>
</dbReference>